<dbReference type="PANTHER" id="PTHR24356">
    <property type="entry name" value="SERINE/THREONINE-PROTEIN KINASE"/>
    <property type="match status" value="1"/>
</dbReference>
<dbReference type="GO" id="GO:0035556">
    <property type="term" value="P:intracellular signal transduction"/>
    <property type="evidence" value="ECO:0007669"/>
    <property type="project" value="TreeGrafter"/>
</dbReference>
<dbReference type="AlphaFoldDB" id="A0A6A6HEM7"/>
<evidence type="ECO:0000256" key="3">
    <source>
        <dbReference type="ARBA" id="ARBA00022679"/>
    </source>
</evidence>
<feature type="domain" description="Protein kinase" evidence="10">
    <location>
        <begin position="386"/>
        <end position="749"/>
    </location>
</feature>
<reference evidence="12" key="1">
    <citation type="journal article" date="2020" name="Stud. Mycol.">
        <title>101 Dothideomycetes genomes: a test case for predicting lifestyles and emergence of pathogens.</title>
        <authorList>
            <person name="Haridas S."/>
            <person name="Albert R."/>
            <person name="Binder M."/>
            <person name="Bloem J."/>
            <person name="Labutti K."/>
            <person name="Salamov A."/>
            <person name="Andreopoulos B."/>
            <person name="Baker S."/>
            <person name="Barry K."/>
            <person name="Bills G."/>
            <person name="Bluhm B."/>
            <person name="Cannon C."/>
            <person name="Castanera R."/>
            <person name="Culley D."/>
            <person name="Daum C."/>
            <person name="Ezra D."/>
            <person name="Gonzalez J."/>
            <person name="Henrissat B."/>
            <person name="Kuo A."/>
            <person name="Liang C."/>
            <person name="Lipzen A."/>
            <person name="Lutzoni F."/>
            <person name="Magnuson J."/>
            <person name="Mondo S."/>
            <person name="Nolan M."/>
            <person name="Ohm R."/>
            <person name="Pangilinan J."/>
            <person name="Park H.-J."/>
            <person name="Ramirez L."/>
            <person name="Alfaro M."/>
            <person name="Sun H."/>
            <person name="Tritt A."/>
            <person name="Yoshinaga Y."/>
            <person name="Zwiers L.-H."/>
            <person name="Turgeon B."/>
            <person name="Goodwin S."/>
            <person name="Spatafora J."/>
            <person name="Crous P."/>
            <person name="Grigoriev I."/>
        </authorList>
    </citation>
    <scope>NUCLEOTIDE SEQUENCE</scope>
    <source>
        <strain evidence="12">Tuck. ex Michener</strain>
    </source>
</reference>
<keyword evidence="4" id="KW-0547">Nucleotide-binding</keyword>
<accession>A0A6A6HEM7</accession>
<keyword evidence="5 12" id="KW-0418">Kinase</keyword>
<feature type="region of interest" description="Disordered" evidence="9">
    <location>
        <begin position="597"/>
        <end position="616"/>
    </location>
</feature>
<dbReference type="EMBL" id="ML991786">
    <property type="protein sequence ID" value="KAF2236288.1"/>
    <property type="molecule type" value="Genomic_DNA"/>
</dbReference>
<evidence type="ECO:0000313" key="13">
    <source>
        <dbReference type="Proteomes" id="UP000800092"/>
    </source>
</evidence>
<sequence length="928" mass="104778">MPYRSITPHSAIQGPDRKRSVATSSDSSTVSKLRKRVTSVFARNKSPLGDERPEISADTISDATLNVQRNTTCPAALFSTHLDGHSESVVSLSSGQKPSRRLHDIERTCVEATSQLDGSRENTDLHQSADSNSAPSSPIMGSEKSTGRSSLSHFPQAIANKVSPASVYPTVVHRPRKRPSVARLNNHAPPSPPVVQMVPQASPDTNNSSNPSNYYNSTSPTSQTSTAKTSLFSDLTSPQSADSRRSFKKYEIESKQMSTEPFEDALSTIEEARTSESKTLPIEFSTQDAPSFLEPSISSIEKIAATKAYFEMHYNDILNSPLEISRAKRRQELERTLSSRAMSLADRQKVRYDWAQAESNNLRQTRVLKSRSLLRQDSKGILVAGYEQVRILGKGSFGVVKLVRERQQERENAPTPTGTSINSSSTRSCVGMDGATLKARDEIKDVFAMKVIRKSDMLRNCQEGHLRAERDFLIASQHSPWVVPLIASFQDSSNLYLVMEYMVGGDFLGLLLREDVLDEYVAKWYLAEMVLCIEETHKLRWIHRDVKPDNFLIHSDGHLKISDFGLAFDGHWAHNQSYYKTHRYDLIEKFGIEIEGDDQDKDDQRSSTSESPSRLSNILRRDSRKRYDQQVVEDEIRQEAILDHRNRRERRRMANSVVGTSIILYECLYGCTPFFCENRNDTKLRILKHSTELRFPSGDRWARPTSEYKQLLDPPSWEAQDFIWKLLQTRHSRLGSRRYVINDLRMPLRTSSSPAKFRDRERDRDSAPGGATGSAGSAGATHLGSYVFPHDADEIKAHPFFAEIPWARLPTQRPPFVPEVRPDQSITKYFESEKDIISEGDVEDGESGVDSEERERRGKSKEKKRPRDKLLRDPVLGRTVLEVRKRNAFLGYTYRRPKPWVLGEGDGRGFRVRAGAIEGGNYGMGAVA</sequence>
<feature type="region of interest" description="Disordered" evidence="9">
    <location>
        <begin position="113"/>
        <end position="151"/>
    </location>
</feature>
<evidence type="ECO:0000256" key="5">
    <source>
        <dbReference type="ARBA" id="ARBA00022777"/>
    </source>
</evidence>
<keyword evidence="13" id="KW-1185">Reference proteome</keyword>
<dbReference type="GO" id="GO:0005524">
    <property type="term" value="F:ATP binding"/>
    <property type="evidence" value="ECO:0007669"/>
    <property type="project" value="UniProtKB-KW"/>
</dbReference>
<evidence type="ECO:0000259" key="11">
    <source>
        <dbReference type="PROSITE" id="PS51285"/>
    </source>
</evidence>
<evidence type="ECO:0000256" key="8">
    <source>
        <dbReference type="ARBA" id="ARBA00048679"/>
    </source>
</evidence>
<dbReference type="EC" id="2.7.11.1" evidence="1"/>
<feature type="compositionally biased region" description="Basic residues" evidence="9">
    <location>
        <begin position="857"/>
        <end position="867"/>
    </location>
</feature>
<dbReference type="Proteomes" id="UP000800092">
    <property type="component" value="Unassembled WGS sequence"/>
</dbReference>
<protein>
    <recommendedName>
        <fullName evidence="1">non-specific serine/threonine protein kinase</fullName>
        <ecNumber evidence="1">2.7.11.1</ecNumber>
    </recommendedName>
</protein>
<gene>
    <name evidence="12" type="ORF">EV356DRAFT_531217</name>
</gene>
<feature type="compositionally biased region" description="Low complexity" evidence="9">
    <location>
        <begin position="194"/>
        <end position="226"/>
    </location>
</feature>
<dbReference type="PROSITE" id="PS51285">
    <property type="entry name" value="AGC_KINASE_CTER"/>
    <property type="match status" value="1"/>
</dbReference>
<name>A0A6A6HEM7_VIRVR</name>
<feature type="compositionally biased region" description="Basic and acidic residues" evidence="9">
    <location>
        <begin position="756"/>
        <end position="766"/>
    </location>
</feature>
<dbReference type="OrthoDB" id="3638488at2759"/>
<keyword evidence="3" id="KW-0808">Transferase</keyword>
<evidence type="ECO:0000256" key="9">
    <source>
        <dbReference type="SAM" id="MobiDB-lite"/>
    </source>
</evidence>
<dbReference type="Gene3D" id="1.10.510.10">
    <property type="entry name" value="Transferase(Phosphotransferase) domain 1"/>
    <property type="match status" value="1"/>
</dbReference>
<feature type="compositionally biased region" description="Polar residues" evidence="9">
    <location>
        <begin position="125"/>
        <end position="136"/>
    </location>
</feature>
<comment type="catalytic activity">
    <reaction evidence="7">
        <text>L-threonyl-[protein] + ATP = O-phospho-L-threonyl-[protein] + ADP + H(+)</text>
        <dbReference type="Rhea" id="RHEA:46608"/>
        <dbReference type="Rhea" id="RHEA-COMP:11060"/>
        <dbReference type="Rhea" id="RHEA-COMP:11605"/>
        <dbReference type="ChEBI" id="CHEBI:15378"/>
        <dbReference type="ChEBI" id="CHEBI:30013"/>
        <dbReference type="ChEBI" id="CHEBI:30616"/>
        <dbReference type="ChEBI" id="CHEBI:61977"/>
        <dbReference type="ChEBI" id="CHEBI:456216"/>
        <dbReference type="EC" id="2.7.11.1"/>
    </reaction>
</comment>
<dbReference type="InterPro" id="IPR000961">
    <property type="entry name" value="AGC-kinase_C"/>
</dbReference>
<evidence type="ECO:0000256" key="6">
    <source>
        <dbReference type="ARBA" id="ARBA00022840"/>
    </source>
</evidence>
<proteinExistence type="predicted"/>
<evidence type="ECO:0000259" key="10">
    <source>
        <dbReference type="PROSITE" id="PS50011"/>
    </source>
</evidence>
<feature type="region of interest" description="Disordered" evidence="9">
    <location>
        <begin position="751"/>
        <end position="779"/>
    </location>
</feature>
<evidence type="ECO:0000256" key="7">
    <source>
        <dbReference type="ARBA" id="ARBA00047899"/>
    </source>
</evidence>
<dbReference type="GO" id="GO:0004674">
    <property type="term" value="F:protein serine/threonine kinase activity"/>
    <property type="evidence" value="ECO:0007669"/>
    <property type="project" value="UniProtKB-KW"/>
</dbReference>
<dbReference type="InterPro" id="IPR000719">
    <property type="entry name" value="Prot_kinase_dom"/>
</dbReference>
<evidence type="ECO:0000256" key="4">
    <source>
        <dbReference type="ARBA" id="ARBA00022741"/>
    </source>
</evidence>
<dbReference type="PROSITE" id="PS50011">
    <property type="entry name" value="PROTEIN_KINASE_DOM"/>
    <property type="match status" value="1"/>
</dbReference>
<evidence type="ECO:0000313" key="12">
    <source>
        <dbReference type="EMBL" id="KAF2236288.1"/>
    </source>
</evidence>
<feature type="compositionally biased region" description="Polar residues" evidence="9">
    <location>
        <begin position="227"/>
        <end position="241"/>
    </location>
</feature>
<dbReference type="PANTHER" id="PTHR24356:SF400">
    <property type="entry name" value="SERINE_THREONINE-PROTEIN KINASE CBK1"/>
    <property type="match status" value="1"/>
</dbReference>
<organism evidence="12 13">
    <name type="scientific">Viridothelium virens</name>
    <name type="common">Speckled blister lichen</name>
    <name type="synonym">Trypethelium virens</name>
    <dbReference type="NCBI Taxonomy" id="1048519"/>
    <lineage>
        <taxon>Eukaryota</taxon>
        <taxon>Fungi</taxon>
        <taxon>Dikarya</taxon>
        <taxon>Ascomycota</taxon>
        <taxon>Pezizomycotina</taxon>
        <taxon>Dothideomycetes</taxon>
        <taxon>Dothideomycetes incertae sedis</taxon>
        <taxon>Trypetheliales</taxon>
        <taxon>Trypetheliaceae</taxon>
        <taxon>Viridothelium</taxon>
    </lineage>
</organism>
<dbReference type="SUPFAM" id="SSF56112">
    <property type="entry name" value="Protein kinase-like (PK-like)"/>
    <property type="match status" value="1"/>
</dbReference>
<evidence type="ECO:0000256" key="1">
    <source>
        <dbReference type="ARBA" id="ARBA00012513"/>
    </source>
</evidence>
<evidence type="ECO:0000256" key="2">
    <source>
        <dbReference type="ARBA" id="ARBA00022527"/>
    </source>
</evidence>
<feature type="region of interest" description="Disordered" evidence="9">
    <location>
        <begin position="1"/>
        <end position="34"/>
    </location>
</feature>
<feature type="compositionally biased region" description="Acidic residues" evidence="9">
    <location>
        <begin position="838"/>
        <end position="850"/>
    </location>
</feature>
<feature type="domain" description="AGC-kinase C-terminal" evidence="11">
    <location>
        <begin position="802"/>
        <end position="904"/>
    </location>
</feature>
<dbReference type="Pfam" id="PF00069">
    <property type="entry name" value="Pkinase"/>
    <property type="match status" value="1"/>
</dbReference>
<feature type="region of interest" description="Disordered" evidence="9">
    <location>
        <begin position="176"/>
        <end position="246"/>
    </location>
</feature>
<keyword evidence="6" id="KW-0067">ATP-binding</keyword>
<dbReference type="Gene3D" id="3.30.200.20">
    <property type="entry name" value="Phosphorylase Kinase, domain 1"/>
    <property type="match status" value="1"/>
</dbReference>
<dbReference type="SMART" id="SM00220">
    <property type="entry name" value="S_TKc"/>
    <property type="match status" value="1"/>
</dbReference>
<dbReference type="InterPro" id="IPR050236">
    <property type="entry name" value="Ser_Thr_kinase_AGC"/>
</dbReference>
<comment type="catalytic activity">
    <reaction evidence="8">
        <text>L-seryl-[protein] + ATP = O-phospho-L-seryl-[protein] + ADP + H(+)</text>
        <dbReference type="Rhea" id="RHEA:17989"/>
        <dbReference type="Rhea" id="RHEA-COMP:9863"/>
        <dbReference type="Rhea" id="RHEA-COMP:11604"/>
        <dbReference type="ChEBI" id="CHEBI:15378"/>
        <dbReference type="ChEBI" id="CHEBI:29999"/>
        <dbReference type="ChEBI" id="CHEBI:30616"/>
        <dbReference type="ChEBI" id="CHEBI:83421"/>
        <dbReference type="ChEBI" id="CHEBI:456216"/>
        <dbReference type="EC" id="2.7.11.1"/>
    </reaction>
</comment>
<feature type="compositionally biased region" description="Low complexity" evidence="9">
    <location>
        <begin position="606"/>
        <end position="616"/>
    </location>
</feature>
<dbReference type="InterPro" id="IPR011009">
    <property type="entry name" value="Kinase-like_dom_sf"/>
</dbReference>
<feature type="region of interest" description="Disordered" evidence="9">
    <location>
        <begin position="837"/>
        <end position="869"/>
    </location>
</feature>
<feature type="compositionally biased region" description="Low complexity" evidence="9">
    <location>
        <begin position="21"/>
        <end position="31"/>
    </location>
</feature>
<feature type="region of interest" description="Disordered" evidence="9">
    <location>
        <begin position="407"/>
        <end position="428"/>
    </location>
</feature>
<feature type="compositionally biased region" description="Polar residues" evidence="9">
    <location>
        <begin position="414"/>
        <end position="428"/>
    </location>
</feature>
<keyword evidence="2" id="KW-0723">Serine/threonine-protein kinase</keyword>